<evidence type="ECO:0000259" key="3">
    <source>
        <dbReference type="PROSITE" id="PS50110"/>
    </source>
</evidence>
<dbReference type="Pfam" id="PF13426">
    <property type="entry name" value="PAS_9"/>
    <property type="match status" value="1"/>
</dbReference>
<evidence type="ECO:0000313" key="5">
    <source>
        <dbReference type="Proteomes" id="UP000175989"/>
    </source>
</evidence>
<feature type="modified residue" description="4-aspartylphosphate" evidence="1">
    <location>
        <position position="92"/>
    </location>
</feature>
<dbReference type="Gene3D" id="3.30.450.20">
    <property type="entry name" value="PAS domain"/>
    <property type="match status" value="1"/>
</dbReference>
<comment type="caution">
    <text evidence="4">The sequence shown here is derived from an EMBL/GenBank/DDBJ whole genome shotgun (WGS) entry which is preliminary data.</text>
</comment>
<dbReference type="NCBIfam" id="TIGR00229">
    <property type="entry name" value="sensory_box"/>
    <property type="match status" value="1"/>
</dbReference>
<keyword evidence="5" id="KW-1185">Reference proteome</keyword>
<dbReference type="Gene3D" id="3.40.50.2300">
    <property type="match status" value="1"/>
</dbReference>
<dbReference type="EMBL" id="LROM01000058">
    <property type="protein sequence ID" value="OFA07687.1"/>
    <property type="molecule type" value="Genomic_DNA"/>
</dbReference>
<dbReference type="Proteomes" id="UP000175989">
    <property type="component" value="Unassembled WGS sequence"/>
</dbReference>
<evidence type="ECO:0000313" key="4">
    <source>
        <dbReference type="EMBL" id="OFA07687.1"/>
    </source>
</evidence>
<protein>
    <submittedName>
        <fullName evidence="4">DNA-binding transcriptional regulator BaeR</fullName>
    </submittedName>
</protein>
<keyword evidence="1" id="KW-0597">Phosphoprotein</keyword>
<dbReference type="RefSeq" id="WP_070246824.1">
    <property type="nucleotide sequence ID" value="NZ_LROM01000058.1"/>
</dbReference>
<dbReference type="InterPro" id="IPR000014">
    <property type="entry name" value="PAS"/>
</dbReference>
<dbReference type="SUPFAM" id="SSF55785">
    <property type="entry name" value="PYP-like sensor domain (PAS domain)"/>
    <property type="match status" value="1"/>
</dbReference>
<sequence>MNQNDDDTDWMIDDGDAGADEAHAGSKEAAAAPLPWKVLIVDDDVDVHVVTKFSLSNACFRGRRLSFLHAYSGEEALTTLRNTPDIALVLLDVIMETSDAGLNVARQIRDSLHNSLVRIVLRTGQPGQALEHSIILDYDINDFWCKTDLTTRKLFTTVISSLRAYAALQEAQQHASALQAELNHAKRLLGAVDQHAVIAAFDARGRIATVNDKFCAKFQFARHELVGADLRLLHTPPYPPDQLADALSALRAGETWTDVVTAWRRDGQELRLRVTASVVDDPAAPYVVVGSVMQPLKKPL</sequence>
<dbReference type="InterPro" id="IPR001789">
    <property type="entry name" value="Sig_transdc_resp-reg_receiver"/>
</dbReference>
<dbReference type="GO" id="GO:0003677">
    <property type="term" value="F:DNA binding"/>
    <property type="evidence" value="ECO:0007669"/>
    <property type="project" value="UniProtKB-KW"/>
</dbReference>
<evidence type="ECO:0000256" key="1">
    <source>
        <dbReference type="PROSITE-ProRule" id="PRU00169"/>
    </source>
</evidence>
<feature type="compositionally biased region" description="Acidic residues" evidence="2">
    <location>
        <begin position="1"/>
        <end position="19"/>
    </location>
</feature>
<dbReference type="AlphaFoldDB" id="A0A1E7X507"/>
<feature type="region of interest" description="Disordered" evidence="2">
    <location>
        <begin position="1"/>
        <end position="26"/>
    </location>
</feature>
<organism evidence="4 5">
    <name type="scientific">Duganella phyllosphaerae</name>
    <dbReference type="NCBI Taxonomy" id="762836"/>
    <lineage>
        <taxon>Bacteria</taxon>
        <taxon>Pseudomonadati</taxon>
        <taxon>Pseudomonadota</taxon>
        <taxon>Betaproteobacteria</taxon>
        <taxon>Burkholderiales</taxon>
        <taxon>Oxalobacteraceae</taxon>
        <taxon>Telluria group</taxon>
        <taxon>Duganella</taxon>
    </lineage>
</organism>
<dbReference type="SUPFAM" id="SSF52172">
    <property type="entry name" value="CheY-like"/>
    <property type="match status" value="1"/>
</dbReference>
<name>A0A1E7X507_9BURK</name>
<evidence type="ECO:0000256" key="2">
    <source>
        <dbReference type="SAM" id="MobiDB-lite"/>
    </source>
</evidence>
<dbReference type="CDD" id="cd00130">
    <property type="entry name" value="PAS"/>
    <property type="match status" value="1"/>
</dbReference>
<reference evidence="5" key="1">
    <citation type="journal article" date="2016" name="Front. Microbiol.">
        <title>Molecular Keys to the Janthinobacterium and Duganella spp. Interaction with the Plant Pathogen Fusarium graminearum.</title>
        <authorList>
            <person name="Haack F.S."/>
            <person name="Poehlein A."/>
            <person name="Kroger C."/>
            <person name="Voigt C.A."/>
            <person name="Piepenbring M."/>
            <person name="Bode H.B."/>
            <person name="Daniel R."/>
            <person name="Schafer W."/>
            <person name="Streit W.R."/>
        </authorList>
    </citation>
    <scope>NUCLEOTIDE SEQUENCE [LARGE SCALE GENOMIC DNA]</scope>
    <source>
        <strain evidence="5">T54</strain>
    </source>
</reference>
<dbReference type="InterPro" id="IPR011006">
    <property type="entry name" value="CheY-like_superfamily"/>
</dbReference>
<gene>
    <name evidence="4" type="ORF">DUPY_10840</name>
</gene>
<dbReference type="InterPro" id="IPR035965">
    <property type="entry name" value="PAS-like_dom_sf"/>
</dbReference>
<dbReference type="GO" id="GO:0000160">
    <property type="term" value="P:phosphorelay signal transduction system"/>
    <property type="evidence" value="ECO:0007669"/>
    <property type="project" value="InterPro"/>
</dbReference>
<feature type="domain" description="Response regulatory" evidence="3">
    <location>
        <begin position="37"/>
        <end position="161"/>
    </location>
</feature>
<keyword evidence="4" id="KW-0238">DNA-binding</keyword>
<proteinExistence type="predicted"/>
<accession>A0A1E7X507</accession>
<dbReference type="PATRIC" id="fig|762836.4.peg.1134"/>
<dbReference type="PROSITE" id="PS50110">
    <property type="entry name" value="RESPONSE_REGULATORY"/>
    <property type="match status" value="1"/>
</dbReference>